<dbReference type="SUPFAM" id="SSF55729">
    <property type="entry name" value="Acyl-CoA N-acyltransferases (Nat)"/>
    <property type="match status" value="1"/>
</dbReference>
<comment type="caution">
    <text evidence="2">The sequence shown here is derived from an EMBL/GenBank/DDBJ whole genome shotgun (WGS) entry which is preliminary data.</text>
</comment>
<dbReference type="EC" id="2.3.1.-" evidence="2"/>
<evidence type="ECO:0000313" key="2">
    <source>
        <dbReference type="EMBL" id="MFC3677304.1"/>
    </source>
</evidence>
<organism evidence="2 3">
    <name type="scientific">Ferrovibrio xuzhouensis</name>
    <dbReference type="NCBI Taxonomy" id="1576914"/>
    <lineage>
        <taxon>Bacteria</taxon>
        <taxon>Pseudomonadati</taxon>
        <taxon>Pseudomonadota</taxon>
        <taxon>Alphaproteobacteria</taxon>
        <taxon>Rhodospirillales</taxon>
        <taxon>Rhodospirillaceae</taxon>
        <taxon>Ferrovibrio</taxon>
    </lineage>
</organism>
<sequence length="144" mass="16167">MSPPTVHIADTDAKIAACFPVMHELRPHLKDAAELVQRVKRQQQEGFVLAYAAGNDGVPAACIGFRRQERLVHGPMIYVDDLVTTSTGRSRGYGAVLLDWVEALAKSEGRKVVDLDSGTHRTEAHRFYFRQRYSISAFHFLKKV</sequence>
<dbReference type="InterPro" id="IPR000182">
    <property type="entry name" value="GNAT_dom"/>
</dbReference>
<name>A0ABV7VIS7_9PROT</name>
<dbReference type="PROSITE" id="PS51186">
    <property type="entry name" value="GNAT"/>
    <property type="match status" value="1"/>
</dbReference>
<dbReference type="EMBL" id="JBHRYJ010000004">
    <property type="protein sequence ID" value="MFC3677304.1"/>
    <property type="molecule type" value="Genomic_DNA"/>
</dbReference>
<dbReference type="RefSeq" id="WP_379728843.1">
    <property type="nucleotide sequence ID" value="NZ_JBHRYJ010000004.1"/>
</dbReference>
<keyword evidence="2" id="KW-0808">Transferase</keyword>
<dbReference type="Pfam" id="PF00583">
    <property type="entry name" value="Acetyltransf_1"/>
    <property type="match status" value="1"/>
</dbReference>
<keyword evidence="3" id="KW-1185">Reference proteome</keyword>
<proteinExistence type="predicted"/>
<evidence type="ECO:0000313" key="3">
    <source>
        <dbReference type="Proteomes" id="UP001595711"/>
    </source>
</evidence>
<keyword evidence="2" id="KW-0012">Acyltransferase</keyword>
<feature type="domain" description="N-acetyltransferase" evidence="1">
    <location>
        <begin position="4"/>
        <end position="144"/>
    </location>
</feature>
<dbReference type="GO" id="GO:0016746">
    <property type="term" value="F:acyltransferase activity"/>
    <property type="evidence" value="ECO:0007669"/>
    <property type="project" value="UniProtKB-KW"/>
</dbReference>
<dbReference type="CDD" id="cd04301">
    <property type="entry name" value="NAT_SF"/>
    <property type="match status" value="1"/>
</dbReference>
<gene>
    <name evidence="2" type="ORF">ACFOOQ_17240</name>
</gene>
<dbReference type="Gene3D" id="3.40.630.30">
    <property type="match status" value="1"/>
</dbReference>
<reference evidence="3" key="1">
    <citation type="journal article" date="2019" name="Int. J. Syst. Evol. Microbiol.">
        <title>The Global Catalogue of Microorganisms (GCM) 10K type strain sequencing project: providing services to taxonomists for standard genome sequencing and annotation.</title>
        <authorList>
            <consortium name="The Broad Institute Genomics Platform"/>
            <consortium name="The Broad Institute Genome Sequencing Center for Infectious Disease"/>
            <person name="Wu L."/>
            <person name="Ma J."/>
        </authorList>
    </citation>
    <scope>NUCLEOTIDE SEQUENCE [LARGE SCALE GENOMIC DNA]</scope>
    <source>
        <strain evidence="3">KCTC 42182</strain>
    </source>
</reference>
<evidence type="ECO:0000259" key="1">
    <source>
        <dbReference type="PROSITE" id="PS51186"/>
    </source>
</evidence>
<dbReference type="Proteomes" id="UP001595711">
    <property type="component" value="Unassembled WGS sequence"/>
</dbReference>
<protein>
    <submittedName>
        <fullName evidence="2">GNAT family N-acetyltransferase</fullName>
        <ecNumber evidence="2">2.3.1.-</ecNumber>
    </submittedName>
</protein>
<accession>A0ABV7VIS7</accession>
<dbReference type="InterPro" id="IPR016181">
    <property type="entry name" value="Acyl_CoA_acyltransferase"/>
</dbReference>